<protein>
    <recommendedName>
        <fullName evidence="2">DNA-directed RNA polymerase</fullName>
        <ecNumber evidence="2">2.7.7.6</ecNumber>
    </recommendedName>
</protein>
<evidence type="ECO:0000259" key="8">
    <source>
        <dbReference type="Pfam" id="PF04560"/>
    </source>
</evidence>
<evidence type="ECO:0000256" key="4">
    <source>
        <dbReference type="ARBA" id="ARBA00022679"/>
    </source>
</evidence>
<dbReference type="AlphaFoldDB" id="A0A8X6FDC1"/>
<dbReference type="GO" id="GO:0003677">
    <property type="term" value="F:DNA binding"/>
    <property type="evidence" value="ECO:0007669"/>
    <property type="project" value="InterPro"/>
</dbReference>
<keyword evidence="10" id="KW-1185">Reference proteome</keyword>
<dbReference type="InterPro" id="IPR005312">
    <property type="entry name" value="DUF1759"/>
</dbReference>
<evidence type="ECO:0000256" key="3">
    <source>
        <dbReference type="ARBA" id="ARBA00022478"/>
    </source>
</evidence>
<evidence type="ECO:0000256" key="5">
    <source>
        <dbReference type="ARBA" id="ARBA00022695"/>
    </source>
</evidence>
<dbReference type="EMBL" id="BMAO01031769">
    <property type="protein sequence ID" value="GFQ77500.1"/>
    <property type="molecule type" value="Genomic_DNA"/>
</dbReference>
<name>A0A8X6FDC1_TRICU</name>
<dbReference type="Gene3D" id="2.40.270.10">
    <property type="entry name" value="DNA-directed RNA polymerase, subunit 2, domain 6"/>
    <property type="match status" value="1"/>
</dbReference>
<dbReference type="InterPro" id="IPR007641">
    <property type="entry name" value="RNA_pol_Rpb2_7"/>
</dbReference>
<dbReference type="GO" id="GO:0000428">
    <property type="term" value="C:DNA-directed RNA polymerase complex"/>
    <property type="evidence" value="ECO:0007669"/>
    <property type="project" value="UniProtKB-KW"/>
</dbReference>
<dbReference type="PANTHER" id="PTHR20856">
    <property type="entry name" value="DNA-DIRECTED RNA POLYMERASE I SUBUNIT 2"/>
    <property type="match status" value="1"/>
</dbReference>
<dbReference type="InterPro" id="IPR014724">
    <property type="entry name" value="RNA_pol_RPB2_OB-fold"/>
</dbReference>
<evidence type="ECO:0000313" key="9">
    <source>
        <dbReference type="EMBL" id="GFQ77500.1"/>
    </source>
</evidence>
<dbReference type="InterPro" id="IPR007121">
    <property type="entry name" value="RNA_pol_bsu_CS"/>
</dbReference>
<organism evidence="9 10">
    <name type="scientific">Trichonephila clavata</name>
    <name type="common">Joro spider</name>
    <name type="synonym">Nephila clavata</name>
    <dbReference type="NCBI Taxonomy" id="2740835"/>
    <lineage>
        <taxon>Eukaryota</taxon>
        <taxon>Metazoa</taxon>
        <taxon>Ecdysozoa</taxon>
        <taxon>Arthropoda</taxon>
        <taxon>Chelicerata</taxon>
        <taxon>Arachnida</taxon>
        <taxon>Araneae</taxon>
        <taxon>Araneomorphae</taxon>
        <taxon>Entelegynae</taxon>
        <taxon>Araneoidea</taxon>
        <taxon>Nephilidae</taxon>
        <taxon>Trichonephila</taxon>
    </lineage>
</organism>
<reference evidence="9" key="1">
    <citation type="submission" date="2020-07" db="EMBL/GenBank/DDBJ databases">
        <title>Multicomponent nature underlies the extraordinary mechanical properties of spider dragline silk.</title>
        <authorList>
            <person name="Kono N."/>
            <person name="Nakamura H."/>
            <person name="Mori M."/>
            <person name="Yoshida Y."/>
            <person name="Ohtoshi R."/>
            <person name="Malay A.D."/>
            <person name="Moran D.A.P."/>
            <person name="Tomita M."/>
            <person name="Numata K."/>
            <person name="Arakawa K."/>
        </authorList>
    </citation>
    <scope>NUCLEOTIDE SEQUENCE</scope>
</reference>
<comment type="caution">
    <text evidence="9">The sequence shown here is derived from an EMBL/GenBank/DDBJ whole genome shotgun (WGS) entry which is preliminary data.</text>
</comment>
<dbReference type="Pfam" id="PF00562">
    <property type="entry name" value="RNA_pol_Rpb2_6"/>
    <property type="match status" value="1"/>
</dbReference>
<keyword evidence="4" id="KW-0808">Transferase</keyword>
<dbReference type="PROSITE" id="PS01166">
    <property type="entry name" value="RNA_POL_BETA"/>
    <property type="match status" value="1"/>
</dbReference>
<keyword evidence="3 9" id="KW-0240">DNA-directed RNA polymerase</keyword>
<dbReference type="SUPFAM" id="SSF64484">
    <property type="entry name" value="beta and beta-prime subunits of DNA dependent RNA-polymerase"/>
    <property type="match status" value="1"/>
</dbReference>
<feature type="domain" description="DNA-directed RNA polymerase subunit 2 hybrid-binding" evidence="7">
    <location>
        <begin position="436"/>
        <end position="637"/>
    </location>
</feature>
<dbReference type="Pfam" id="PF03564">
    <property type="entry name" value="DUF1759"/>
    <property type="match status" value="1"/>
</dbReference>
<dbReference type="InterPro" id="IPR015712">
    <property type="entry name" value="DNA-dir_RNA_pol_su2"/>
</dbReference>
<dbReference type="GO" id="GO:0003899">
    <property type="term" value="F:DNA-directed RNA polymerase activity"/>
    <property type="evidence" value="ECO:0007669"/>
    <property type="project" value="UniProtKB-EC"/>
</dbReference>
<accession>A0A8X6FDC1</accession>
<dbReference type="InterPro" id="IPR037033">
    <property type="entry name" value="DNA-dir_RNAP_su2_hyb_sf"/>
</dbReference>
<keyword evidence="5" id="KW-0548">Nucleotidyltransferase</keyword>
<sequence length="704" mass="81202">MNREKNIDIQFNKIYEKAERLFKVDQEIKEIINFTDEEYNTMESYRDRFTEIRVIYEKNYNKHDESKSEISSEIAPDNLKLPKLSLKEYDLMPRSWIAFWGHFCWVHEDKNLREEDKFQYLLSSLKPRTKACDIAESYPPSKGNYLKVIDHLKSRFGRKDLQIEVYNQDLLVLVNNKSAIKLTDLFDKLGSDLRDNEIRLETLNMTTSNYAAMLYPVVESCLPAEVLRAWDRHRLNREVPEDLALEKKRVLENLMTFLRHEVEGEEYCVLAENAFGSSMNQKKSHKQVQRDEPTATTLVADKISCIFCDCPHSSQDCQKMSNKSYEDRKSEVMRRTCSLVCLKPGHIAKKCHSSVKSSICEWRLHTLLCPHLRKENPSSLKNKGNNAKKKTSWIRSELTIEKMQRAGFAVIDKVQSSESKEKIKWHFCSPSAPWHGEGKKCIKTYESKRPGYIDSVRFMGTSATSSNKNLPVESKKVSITYRMMRIPEIGDKFSNRHGQKGVCGSVLPPEDLPFAADGFVPDILFNPHGLPSRLTVGMLLEVLASKSGIQERKRVVVKPFQPEKKSAAKRFGKILKDAGLDYYGTQKFYSGTSGEELEADVFCGSIYYFRLWHVVEEKYQVVSIAKNVDPATMQPLNVNKTGAVKFGEMERDAMLSHGAMNLTLDRLLYNSDICKVIDKFGMLNVYPFLFHYSIEYQYSPLLHS</sequence>
<dbReference type="Proteomes" id="UP000887116">
    <property type="component" value="Unassembled WGS sequence"/>
</dbReference>
<proteinExistence type="inferred from homology"/>
<evidence type="ECO:0000256" key="1">
    <source>
        <dbReference type="ARBA" id="ARBA00006835"/>
    </source>
</evidence>
<dbReference type="GO" id="GO:0006351">
    <property type="term" value="P:DNA-templated transcription"/>
    <property type="evidence" value="ECO:0007669"/>
    <property type="project" value="InterPro"/>
</dbReference>
<dbReference type="GO" id="GO:0032549">
    <property type="term" value="F:ribonucleoside binding"/>
    <property type="evidence" value="ECO:0007669"/>
    <property type="project" value="InterPro"/>
</dbReference>
<evidence type="ECO:0000313" key="10">
    <source>
        <dbReference type="Proteomes" id="UP000887116"/>
    </source>
</evidence>
<evidence type="ECO:0000256" key="2">
    <source>
        <dbReference type="ARBA" id="ARBA00012418"/>
    </source>
</evidence>
<evidence type="ECO:0000259" key="7">
    <source>
        <dbReference type="Pfam" id="PF00562"/>
    </source>
</evidence>
<feature type="domain" description="RNA polymerase Rpb2" evidence="8">
    <location>
        <begin position="642"/>
        <end position="684"/>
    </location>
</feature>
<comment type="similarity">
    <text evidence="1">Belongs to the RNA polymerase beta chain family.</text>
</comment>
<gene>
    <name evidence="9" type="primary">POLR1B</name>
    <name evidence="9" type="ORF">TNCT_546751</name>
</gene>
<dbReference type="EC" id="2.7.7.6" evidence="2"/>
<dbReference type="Gene3D" id="3.90.1800.10">
    <property type="entry name" value="RNA polymerase alpha subunit dimerisation domain"/>
    <property type="match status" value="1"/>
</dbReference>
<dbReference type="Pfam" id="PF04560">
    <property type="entry name" value="RNA_pol_Rpb2_7"/>
    <property type="match status" value="1"/>
</dbReference>
<dbReference type="InterPro" id="IPR007120">
    <property type="entry name" value="DNA-dir_RNAP_su2_dom"/>
</dbReference>
<evidence type="ECO:0000256" key="6">
    <source>
        <dbReference type="ARBA" id="ARBA00023163"/>
    </source>
</evidence>
<keyword evidence="6" id="KW-0804">Transcription</keyword>
<dbReference type="Gene3D" id="2.40.50.150">
    <property type="match status" value="1"/>
</dbReference>
<dbReference type="OrthoDB" id="5967017at2759"/>